<reference evidence="1" key="1">
    <citation type="submission" date="2020-11" db="EMBL/GenBank/DDBJ databases">
        <authorList>
            <consortium name="DOE Joint Genome Institute"/>
            <person name="Ahrendt S."/>
            <person name="Riley R."/>
            <person name="Andreopoulos W."/>
            <person name="LaButti K."/>
            <person name="Pangilinan J."/>
            <person name="Ruiz-duenas F.J."/>
            <person name="Barrasa J.M."/>
            <person name="Sanchez-Garcia M."/>
            <person name="Camarero S."/>
            <person name="Miyauchi S."/>
            <person name="Serrano A."/>
            <person name="Linde D."/>
            <person name="Babiker R."/>
            <person name="Drula E."/>
            <person name="Ayuso-Fernandez I."/>
            <person name="Pacheco R."/>
            <person name="Padilla G."/>
            <person name="Ferreira P."/>
            <person name="Barriuso J."/>
            <person name="Kellner H."/>
            <person name="Castanera R."/>
            <person name="Alfaro M."/>
            <person name="Ramirez L."/>
            <person name="Pisabarro A.G."/>
            <person name="Kuo A."/>
            <person name="Tritt A."/>
            <person name="Lipzen A."/>
            <person name="He G."/>
            <person name="Yan M."/>
            <person name="Ng V."/>
            <person name="Cullen D."/>
            <person name="Martin F."/>
            <person name="Rosso M.-N."/>
            <person name="Henrissat B."/>
            <person name="Hibbett D."/>
            <person name="Martinez A.T."/>
            <person name="Grigoriev I.V."/>
        </authorList>
    </citation>
    <scope>NUCLEOTIDE SEQUENCE</scope>
    <source>
        <strain evidence="1">AH 44721</strain>
    </source>
</reference>
<protein>
    <submittedName>
        <fullName evidence="1">Uncharacterized protein</fullName>
    </submittedName>
</protein>
<dbReference type="AlphaFoldDB" id="A0A9P5NK42"/>
<sequence>MIGEEGSSSFSRFSALLFTLIQRAKTSLFVFLFPEDYSDLISHRGLLIRIGYQNLCCQCSLDLRLQQKACQLSVYIPKKMPQVPSISLQYDTICTGRRTNPAICRWQNKLYRTRCSMLASSAHLHDSVHENSCHISQIQSERGSVCLGWKITPRAHHFTILRFIPLHFGDLGSNGRRACVVRVVRITVLKAFIFPTHVWVMRLLGPHERICAAP</sequence>
<name>A0A9P5NK42_GYMJU</name>
<dbReference type="Proteomes" id="UP000724874">
    <property type="component" value="Unassembled WGS sequence"/>
</dbReference>
<evidence type="ECO:0000313" key="2">
    <source>
        <dbReference type="Proteomes" id="UP000724874"/>
    </source>
</evidence>
<evidence type="ECO:0000313" key="1">
    <source>
        <dbReference type="EMBL" id="KAF8888365.1"/>
    </source>
</evidence>
<gene>
    <name evidence="1" type="ORF">CPB84DRAFT_1469282</name>
</gene>
<accession>A0A9P5NK42</accession>
<keyword evidence="2" id="KW-1185">Reference proteome</keyword>
<comment type="caution">
    <text evidence="1">The sequence shown here is derived from an EMBL/GenBank/DDBJ whole genome shotgun (WGS) entry which is preliminary data.</text>
</comment>
<organism evidence="1 2">
    <name type="scientific">Gymnopilus junonius</name>
    <name type="common">Spectacular rustgill mushroom</name>
    <name type="synonym">Gymnopilus spectabilis subsp. junonius</name>
    <dbReference type="NCBI Taxonomy" id="109634"/>
    <lineage>
        <taxon>Eukaryota</taxon>
        <taxon>Fungi</taxon>
        <taxon>Dikarya</taxon>
        <taxon>Basidiomycota</taxon>
        <taxon>Agaricomycotina</taxon>
        <taxon>Agaricomycetes</taxon>
        <taxon>Agaricomycetidae</taxon>
        <taxon>Agaricales</taxon>
        <taxon>Agaricineae</taxon>
        <taxon>Hymenogastraceae</taxon>
        <taxon>Gymnopilus</taxon>
    </lineage>
</organism>
<proteinExistence type="predicted"/>
<dbReference type="EMBL" id="JADNYJ010000085">
    <property type="protein sequence ID" value="KAF8888365.1"/>
    <property type="molecule type" value="Genomic_DNA"/>
</dbReference>